<keyword evidence="1" id="KW-0732">Signal</keyword>
<dbReference type="RefSeq" id="XP_009825597.1">
    <property type="nucleotide sequence ID" value="XM_009827295.1"/>
</dbReference>
<sequence length="102" mass="11456">MLFLDLMWAMNIDLVTPTTAAMYALLVSPLQTLGDKLSIVWFAREIDWGALGWDGTEDLHHTDKPMGVIANLMTTLETSNDYLVVGDFCIRGCLSLHALRWN</sequence>
<feature type="signal peptide" evidence="1">
    <location>
        <begin position="1"/>
        <end position="20"/>
    </location>
</feature>
<gene>
    <name evidence="2" type="ORF">H257_03287</name>
</gene>
<name>W4H2Y6_APHAT</name>
<protein>
    <submittedName>
        <fullName evidence="2">Uncharacterized protein</fullName>
    </submittedName>
</protein>
<accession>W4H2Y6</accession>
<dbReference type="GeneID" id="20805283"/>
<organism evidence="2">
    <name type="scientific">Aphanomyces astaci</name>
    <name type="common">Crayfish plague agent</name>
    <dbReference type="NCBI Taxonomy" id="112090"/>
    <lineage>
        <taxon>Eukaryota</taxon>
        <taxon>Sar</taxon>
        <taxon>Stramenopiles</taxon>
        <taxon>Oomycota</taxon>
        <taxon>Saprolegniomycetes</taxon>
        <taxon>Saprolegniales</taxon>
        <taxon>Verrucalvaceae</taxon>
        <taxon>Aphanomyces</taxon>
    </lineage>
</organism>
<dbReference type="VEuPathDB" id="FungiDB:H257_03287"/>
<evidence type="ECO:0000313" key="2">
    <source>
        <dbReference type="EMBL" id="ETV85579.1"/>
    </source>
</evidence>
<dbReference type="EMBL" id="KI913118">
    <property type="protein sequence ID" value="ETV85579.1"/>
    <property type="molecule type" value="Genomic_DNA"/>
</dbReference>
<dbReference type="AlphaFoldDB" id="W4H2Y6"/>
<reference evidence="2" key="1">
    <citation type="submission" date="2013-12" db="EMBL/GenBank/DDBJ databases">
        <title>The Genome Sequence of Aphanomyces astaci APO3.</title>
        <authorList>
            <consortium name="The Broad Institute Genomics Platform"/>
            <person name="Russ C."/>
            <person name="Tyler B."/>
            <person name="van West P."/>
            <person name="Dieguez-Uribeondo J."/>
            <person name="Young S.K."/>
            <person name="Zeng Q."/>
            <person name="Gargeya S."/>
            <person name="Fitzgerald M."/>
            <person name="Abouelleil A."/>
            <person name="Alvarado L."/>
            <person name="Chapman S.B."/>
            <person name="Gainer-Dewar J."/>
            <person name="Goldberg J."/>
            <person name="Griggs A."/>
            <person name="Gujja S."/>
            <person name="Hansen M."/>
            <person name="Howarth C."/>
            <person name="Imamovic A."/>
            <person name="Ireland A."/>
            <person name="Larimer J."/>
            <person name="McCowan C."/>
            <person name="Murphy C."/>
            <person name="Pearson M."/>
            <person name="Poon T.W."/>
            <person name="Priest M."/>
            <person name="Roberts A."/>
            <person name="Saif S."/>
            <person name="Shea T."/>
            <person name="Sykes S."/>
            <person name="Wortman J."/>
            <person name="Nusbaum C."/>
            <person name="Birren B."/>
        </authorList>
    </citation>
    <scope>NUCLEOTIDE SEQUENCE [LARGE SCALE GENOMIC DNA]</scope>
    <source>
        <strain evidence="2">APO3</strain>
    </source>
</reference>
<evidence type="ECO:0000256" key="1">
    <source>
        <dbReference type="SAM" id="SignalP"/>
    </source>
</evidence>
<feature type="chain" id="PRO_5004841685" evidence="1">
    <location>
        <begin position="21"/>
        <end position="102"/>
    </location>
</feature>
<proteinExistence type="predicted"/>